<dbReference type="Gene3D" id="3.30.1050.20">
    <property type="match status" value="1"/>
</dbReference>
<reference evidence="2 3" key="1">
    <citation type="submission" date="2016-11" db="EMBL/GenBank/DDBJ databases">
        <authorList>
            <person name="Jaros S."/>
            <person name="Januszkiewicz K."/>
            <person name="Wedrychowicz H."/>
        </authorList>
    </citation>
    <scope>NUCLEOTIDE SEQUENCE [LARGE SCALE GENOMIC DNA]</scope>
    <source>
        <strain evidence="2 3">CGMCC 4.2025</strain>
    </source>
</reference>
<dbReference type="RefSeq" id="WP_073497121.1">
    <property type="nucleotide sequence ID" value="NZ_FRBI01000006.1"/>
</dbReference>
<dbReference type="SUPFAM" id="SSF109854">
    <property type="entry name" value="DinB/YfiT-like putative metalloenzymes"/>
    <property type="match status" value="1"/>
</dbReference>
<evidence type="ECO:0000313" key="3">
    <source>
        <dbReference type="Proteomes" id="UP000184111"/>
    </source>
</evidence>
<dbReference type="STRING" id="310782.SAMN05216499_106128"/>
<evidence type="ECO:0000313" key="2">
    <source>
        <dbReference type="EMBL" id="SHL81059.1"/>
    </source>
</evidence>
<gene>
    <name evidence="2" type="ORF">SAMN05216499_106128</name>
</gene>
<dbReference type="Pfam" id="PF11716">
    <property type="entry name" value="MDMPI_N"/>
    <property type="match status" value="1"/>
</dbReference>
<dbReference type="GO" id="GO:0046872">
    <property type="term" value="F:metal ion binding"/>
    <property type="evidence" value="ECO:0007669"/>
    <property type="project" value="InterPro"/>
</dbReference>
<accession>A0A1M7DPF9</accession>
<dbReference type="SUPFAM" id="SSF55718">
    <property type="entry name" value="SCP-like"/>
    <property type="match status" value="1"/>
</dbReference>
<evidence type="ECO:0000259" key="1">
    <source>
        <dbReference type="Pfam" id="PF11716"/>
    </source>
</evidence>
<dbReference type="InterPro" id="IPR024344">
    <property type="entry name" value="MDMPI_metal-binding"/>
</dbReference>
<dbReference type="InterPro" id="IPR036527">
    <property type="entry name" value="SCP2_sterol-bd_dom_sf"/>
</dbReference>
<proteinExistence type="predicted"/>
<keyword evidence="3" id="KW-1185">Reference proteome</keyword>
<dbReference type="Proteomes" id="UP000184111">
    <property type="component" value="Unassembled WGS sequence"/>
</dbReference>
<dbReference type="OrthoDB" id="5118203at2"/>
<name>A0A1M7DPF9_9ACTN</name>
<keyword evidence="2" id="KW-0670">Pyruvate</keyword>
<dbReference type="NCBIfam" id="TIGR03083">
    <property type="entry name" value="maleylpyruvate isomerase family mycothiol-dependent enzyme"/>
    <property type="match status" value="1"/>
</dbReference>
<dbReference type="AlphaFoldDB" id="A0A1M7DPF9"/>
<dbReference type="Gene3D" id="1.20.120.450">
    <property type="entry name" value="dinb family like domain"/>
    <property type="match status" value="1"/>
</dbReference>
<keyword evidence="2" id="KW-0413">Isomerase</keyword>
<dbReference type="GO" id="GO:0016853">
    <property type="term" value="F:isomerase activity"/>
    <property type="evidence" value="ECO:0007669"/>
    <property type="project" value="UniProtKB-KW"/>
</dbReference>
<sequence>MTVQRPDPDRDAADVAEATGQLLDAVAELSAEDLAAPSLLPGWTRGHVLSHVARNADAMVNLLTWARTGEETPMYADAATRDRDIEAGAGRPPAEQLDDLRESADRFAAAVAALPPAAWAAQVAMRSGRVIAAAEIPWRRLIEVRMHHVDLDAGHTAADLPAGFADRELSWIIGDLAAHEGVAPVRLLDTGADLSWDLGAAERPELTVSGPTPALLAWVSGRSHGDGLDVRPEGHPLPALPPLG</sequence>
<dbReference type="EMBL" id="FRBI01000006">
    <property type="protein sequence ID" value="SHL81059.1"/>
    <property type="molecule type" value="Genomic_DNA"/>
</dbReference>
<feature type="domain" description="Mycothiol-dependent maleylpyruvate isomerase metal-binding" evidence="1">
    <location>
        <begin position="16"/>
        <end position="151"/>
    </location>
</feature>
<dbReference type="InterPro" id="IPR034660">
    <property type="entry name" value="DinB/YfiT-like"/>
</dbReference>
<protein>
    <submittedName>
        <fullName evidence="2">Maleylpyruvate isomerase</fullName>
    </submittedName>
</protein>
<organism evidence="2 3">
    <name type="scientific">Actinacidiphila paucisporea</name>
    <dbReference type="NCBI Taxonomy" id="310782"/>
    <lineage>
        <taxon>Bacteria</taxon>
        <taxon>Bacillati</taxon>
        <taxon>Actinomycetota</taxon>
        <taxon>Actinomycetes</taxon>
        <taxon>Kitasatosporales</taxon>
        <taxon>Streptomycetaceae</taxon>
        <taxon>Actinacidiphila</taxon>
    </lineage>
</organism>
<dbReference type="InterPro" id="IPR017517">
    <property type="entry name" value="Maleyloyr_isom"/>
</dbReference>